<dbReference type="GO" id="GO:0009425">
    <property type="term" value="C:bacterial-type flagellum basal body"/>
    <property type="evidence" value="ECO:0007669"/>
    <property type="project" value="UniProtKB-SubCell"/>
</dbReference>
<feature type="domain" description="Flagellar hook protein FlgE/F/G-like D1" evidence="6">
    <location>
        <begin position="95"/>
        <end position="203"/>
    </location>
</feature>
<dbReference type="NCBIfam" id="TIGR03506">
    <property type="entry name" value="FlgEFG_subfam"/>
    <property type="match status" value="2"/>
</dbReference>
<keyword evidence="3" id="KW-0975">Bacterial flagellum</keyword>
<dbReference type="SUPFAM" id="SSF117143">
    <property type="entry name" value="Flagellar hook protein flgE"/>
    <property type="match status" value="1"/>
</dbReference>
<dbReference type="GO" id="GO:0071978">
    <property type="term" value="P:bacterial-type flagellum-dependent swarming motility"/>
    <property type="evidence" value="ECO:0007669"/>
    <property type="project" value="TreeGrafter"/>
</dbReference>
<accession>A0A644XND5</accession>
<dbReference type="Pfam" id="PF00460">
    <property type="entry name" value="Flg_bb_rod"/>
    <property type="match status" value="1"/>
</dbReference>
<dbReference type="InterPro" id="IPR053967">
    <property type="entry name" value="LlgE_F_G-like_D1"/>
</dbReference>
<comment type="caution">
    <text evidence="7">The sequence shown here is derived from an EMBL/GenBank/DDBJ whole genome shotgun (WGS) entry which is preliminary data.</text>
</comment>
<evidence type="ECO:0000256" key="2">
    <source>
        <dbReference type="ARBA" id="ARBA00009677"/>
    </source>
</evidence>
<sequence length="318" mass="33337">MMRSLFSAVSGLKNHQTAMDVIGNNVANVNTTGYKTSRVIFQDIYSQTLSSATAPTTTTGGVNAKQVGLGVTVSSIGMNMTEGSTQSTSYALDFAISGEGFFVINDGSGTYSYTRNGALGLDAEGYLVDTNGNYVMAMVVGSIASGGSETITAADLVNGSPIDVDGDGLQDFTKIQLLGVISSVSGVTKEYTDYAVDKNGMVTATLTTTDLTDPTDPKITTSTETVGRLVLATFNNAAGLEKQGSSYYHESANSGEVSFKMTNDLGAGYLKAGSLEMSNVDLATELTSMIVTQRGFQANSRVITTSDTMLEELINLKR</sequence>
<comment type="subcellular location">
    <subcellularLocation>
        <location evidence="1">Bacterial flagellum basal body</location>
    </subcellularLocation>
</comment>
<organism evidence="7">
    <name type="scientific">bioreactor metagenome</name>
    <dbReference type="NCBI Taxonomy" id="1076179"/>
    <lineage>
        <taxon>unclassified sequences</taxon>
        <taxon>metagenomes</taxon>
        <taxon>ecological metagenomes</taxon>
    </lineage>
</organism>
<evidence type="ECO:0000259" key="4">
    <source>
        <dbReference type="Pfam" id="PF00460"/>
    </source>
</evidence>
<feature type="domain" description="Flagellar basal-body/hook protein C-terminal" evidence="5">
    <location>
        <begin position="272"/>
        <end position="316"/>
    </location>
</feature>
<evidence type="ECO:0000256" key="1">
    <source>
        <dbReference type="ARBA" id="ARBA00004117"/>
    </source>
</evidence>
<dbReference type="GO" id="GO:0005829">
    <property type="term" value="C:cytosol"/>
    <property type="evidence" value="ECO:0007669"/>
    <property type="project" value="TreeGrafter"/>
</dbReference>
<comment type="similarity">
    <text evidence="2">Belongs to the flagella basal body rod proteins family.</text>
</comment>
<dbReference type="PANTHER" id="PTHR30435">
    <property type="entry name" value="FLAGELLAR PROTEIN"/>
    <property type="match status" value="1"/>
</dbReference>
<feature type="domain" description="Flagellar basal body rod protein N-terminal" evidence="4">
    <location>
        <begin position="7"/>
        <end position="35"/>
    </location>
</feature>
<dbReference type="Pfam" id="PF22692">
    <property type="entry name" value="LlgE_F_G_D1"/>
    <property type="match status" value="1"/>
</dbReference>
<proteinExistence type="inferred from homology"/>
<keyword evidence="7" id="KW-0966">Cell projection</keyword>
<evidence type="ECO:0000256" key="3">
    <source>
        <dbReference type="ARBA" id="ARBA00023143"/>
    </source>
</evidence>
<dbReference type="EMBL" id="VSSQ01002497">
    <property type="protein sequence ID" value="MPM15773.1"/>
    <property type="molecule type" value="Genomic_DNA"/>
</dbReference>
<evidence type="ECO:0000259" key="5">
    <source>
        <dbReference type="Pfam" id="PF06429"/>
    </source>
</evidence>
<dbReference type="PROSITE" id="PS00588">
    <property type="entry name" value="FLAGELLA_BB_ROD"/>
    <property type="match status" value="1"/>
</dbReference>
<evidence type="ECO:0000259" key="6">
    <source>
        <dbReference type="Pfam" id="PF22692"/>
    </source>
</evidence>
<dbReference type="InterPro" id="IPR037925">
    <property type="entry name" value="FlgE/F/G-like"/>
</dbReference>
<dbReference type="InterPro" id="IPR019776">
    <property type="entry name" value="Flagellar_basal_body_rod_CS"/>
</dbReference>
<dbReference type="AlphaFoldDB" id="A0A644XND5"/>
<dbReference type="InterPro" id="IPR010930">
    <property type="entry name" value="Flg_bb/hook_C_dom"/>
</dbReference>
<keyword evidence="7" id="KW-0282">Flagellum</keyword>
<protein>
    <submittedName>
        <fullName evidence="7">Flagellar basal-body rod protein FlgG</fullName>
    </submittedName>
</protein>
<dbReference type="InterPro" id="IPR001444">
    <property type="entry name" value="Flag_bb_rod_N"/>
</dbReference>
<gene>
    <name evidence="7" type="primary">flgG_20</name>
    <name evidence="7" type="ORF">SDC9_62145</name>
</gene>
<dbReference type="InterPro" id="IPR020013">
    <property type="entry name" value="Flagellar_FlgE/F/G"/>
</dbReference>
<dbReference type="GO" id="GO:0009424">
    <property type="term" value="C:bacterial-type flagellum hook"/>
    <property type="evidence" value="ECO:0007669"/>
    <property type="project" value="TreeGrafter"/>
</dbReference>
<reference evidence="7" key="1">
    <citation type="submission" date="2019-08" db="EMBL/GenBank/DDBJ databases">
        <authorList>
            <person name="Kucharzyk K."/>
            <person name="Murdoch R.W."/>
            <person name="Higgins S."/>
            <person name="Loffler F."/>
        </authorList>
    </citation>
    <scope>NUCLEOTIDE SEQUENCE</scope>
</reference>
<keyword evidence="7" id="KW-0969">Cilium</keyword>
<dbReference type="Pfam" id="PF06429">
    <property type="entry name" value="Flg_bbr_C"/>
    <property type="match status" value="1"/>
</dbReference>
<dbReference type="PANTHER" id="PTHR30435:SF1">
    <property type="entry name" value="FLAGELLAR HOOK PROTEIN FLGE"/>
    <property type="match status" value="1"/>
</dbReference>
<name>A0A644XND5_9ZZZZ</name>
<evidence type="ECO:0000313" key="7">
    <source>
        <dbReference type="EMBL" id="MPM15773.1"/>
    </source>
</evidence>